<sequence length="793" mass="90855">MNTFDADAREFNPEEPSSLLDTNQATHYFQAIFHQLDPNHRSNLKYRIVTCRKDLLKQIEDIIDEQRASMITDDFVIIVRDGSCSAELVSDHLKFLKVKHTCLSGPGGCLILTIFTDLHAGATLFFYKSMRELLYRLVFEVWSNVHFELLWAVREKVLKKVVLGQSQEQGPQNCQSVEQCAKQQLQELHQLLKMTLQQQLPTIPGQTTDTMNHILNELLREIYIDSQDQYPQRSSLNTSLQNLLYHLKKDLQEGPQNDFLKLICDEVHPRELVLLYESLTIPLSIHNSYSVCARLFPYKGRDNVRSAKNLDGYYPGSKIPDYSISPAYLSYVRGAQSKPFVPAITVEIGQSDDRIKVLVDCVFTILGTTFQTDAAYAVILNVDKAKMMLNSIDLVHFDVSLKSLVEIRDQLTGKDQASVSLVISQKAQQKANDLRVIELLREWESSGNTGDDEYQDLLDQMAKLRITYSLPCTRAPSSPYEQPSKSAAMDILRIYKRYTSDTLDKERSEYNEIIQRCHRIADTYMDGGRSREKLFCRGEALLVEYIFKRKQMYHIDHNSGPSPLFLTRPFTGVRLMESEYFSIRPVESRETLFQIASEFRKASTDRELRFPLLRDLIRKDHLQEIAMLNYPSLPADKAVVELERAYDASSDGYVELRANICHIDVKGQLGNWGIEPRDCEYENEILLLREYSKRYSKRILSSSSSSSLESSRYQTPSDGVQYETIANTDKPVPSTHGPASQSPSAASIHEAQAHNSVKECFAKKLKRPIVTLKSNWRFSKRGQRSFPRKCPNV</sequence>
<name>A0A060T6G7_BLAAD</name>
<dbReference type="PhylomeDB" id="A0A060T6G7"/>
<dbReference type="AlphaFoldDB" id="A0A060T6G7"/>
<organism evidence="2">
    <name type="scientific">Blastobotrys adeninivorans</name>
    <name type="common">Yeast</name>
    <name type="synonym">Arxula adeninivorans</name>
    <dbReference type="NCBI Taxonomy" id="409370"/>
    <lineage>
        <taxon>Eukaryota</taxon>
        <taxon>Fungi</taxon>
        <taxon>Dikarya</taxon>
        <taxon>Ascomycota</taxon>
        <taxon>Saccharomycotina</taxon>
        <taxon>Dipodascomycetes</taxon>
        <taxon>Dipodascales</taxon>
        <taxon>Trichomonascaceae</taxon>
        <taxon>Blastobotrys</taxon>
    </lineage>
</organism>
<evidence type="ECO:0000256" key="1">
    <source>
        <dbReference type="SAM" id="MobiDB-lite"/>
    </source>
</evidence>
<reference evidence="2" key="2">
    <citation type="submission" date="2014-06" db="EMBL/GenBank/DDBJ databases">
        <title>The complete genome of Blastobotrys (Arxula) adeninivorans LS3 - a yeast of biotechnological interest.</title>
        <authorList>
            <person name="Kunze G."/>
            <person name="Gaillardin C."/>
            <person name="Czernicka M."/>
            <person name="Durrens P."/>
            <person name="Martin T."/>
            <person name="Boer E."/>
            <person name="Gabaldon T."/>
            <person name="Cruz J."/>
            <person name="Talla E."/>
            <person name="Marck C."/>
            <person name="Goffeau A."/>
            <person name="Barbe V."/>
            <person name="Baret P."/>
            <person name="Baronian K."/>
            <person name="Beier S."/>
            <person name="Bleykasten C."/>
            <person name="Bode R."/>
            <person name="Casaregola S."/>
            <person name="Despons L."/>
            <person name="Fairhead C."/>
            <person name="Giersberg M."/>
            <person name="Gierski P."/>
            <person name="Hahnel U."/>
            <person name="Hartmann A."/>
            <person name="Jankowska D."/>
            <person name="Jubin C."/>
            <person name="Jung P."/>
            <person name="Lafontaine I."/>
            <person name="Leh-Louis V."/>
            <person name="Lemaire M."/>
            <person name="Marcet-Houben M."/>
            <person name="Mascher M."/>
            <person name="Morel G."/>
            <person name="Richard G.-F."/>
            <person name="Riechen J."/>
            <person name="Sacerdot C."/>
            <person name="Sarkar A."/>
            <person name="Savel G."/>
            <person name="Schacherer J."/>
            <person name="Sherman D."/>
            <person name="Straub M.-L."/>
            <person name="Stein N."/>
            <person name="Thierry A."/>
            <person name="Trautwein-Schult A."/>
            <person name="Westhof E."/>
            <person name="Worch S."/>
            <person name="Dujon B."/>
            <person name="Souciet J.-L."/>
            <person name="Wincker P."/>
            <person name="Scholz U."/>
            <person name="Neuveglise N."/>
        </authorList>
    </citation>
    <scope>NUCLEOTIDE SEQUENCE</scope>
    <source>
        <strain evidence="2">LS3</strain>
    </source>
</reference>
<accession>A0A060T6G7</accession>
<evidence type="ECO:0000313" key="2">
    <source>
        <dbReference type="EMBL" id="CDP34761.1"/>
    </source>
</evidence>
<dbReference type="EMBL" id="HG937693">
    <property type="protein sequence ID" value="CDP34761.1"/>
    <property type="molecule type" value="Genomic_DNA"/>
</dbReference>
<reference evidence="2" key="1">
    <citation type="submission" date="2014-02" db="EMBL/GenBank/DDBJ databases">
        <authorList>
            <person name="Genoscope - CEA"/>
        </authorList>
    </citation>
    <scope>NUCLEOTIDE SEQUENCE</scope>
    <source>
        <strain evidence="2">LS3</strain>
    </source>
</reference>
<feature type="region of interest" description="Disordered" evidence="1">
    <location>
        <begin position="727"/>
        <end position="751"/>
    </location>
</feature>
<protein>
    <submittedName>
        <fullName evidence="2">ARAD1C19910p</fullName>
    </submittedName>
</protein>
<gene>
    <name evidence="2" type="ORF">GNLVRS02_ARAD1C19910g</name>
</gene>
<proteinExistence type="predicted"/>